<dbReference type="Proteomes" id="UP000824469">
    <property type="component" value="Unassembled WGS sequence"/>
</dbReference>
<sequence>IPLMVKPIEEVKVEEPVVAETEFAAEKEQKQEEEDQQSGCSGCSVHDGTLSEEDAELIQAAQPVEEEEQPAP</sequence>
<protein>
    <submittedName>
        <fullName evidence="2">Uncharacterized protein</fullName>
    </submittedName>
</protein>
<organism evidence="2 3">
    <name type="scientific">Taxus chinensis</name>
    <name type="common">Chinese yew</name>
    <name type="synonym">Taxus wallichiana var. chinensis</name>
    <dbReference type="NCBI Taxonomy" id="29808"/>
    <lineage>
        <taxon>Eukaryota</taxon>
        <taxon>Viridiplantae</taxon>
        <taxon>Streptophyta</taxon>
        <taxon>Embryophyta</taxon>
        <taxon>Tracheophyta</taxon>
        <taxon>Spermatophyta</taxon>
        <taxon>Pinopsida</taxon>
        <taxon>Pinidae</taxon>
        <taxon>Conifers II</taxon>
        <taxon>Cupressales</taxon>
        <taxon>Taxaceae</taxon>
        <taxon>Taxus</taxon>
    </lineage>
</organism>
<dbReference type="EMBL" id="JAHRHJ020000009">
    <property type="protein sequence ID" value="KAH9302151.1"/>
    <property type="molecule type" value="Genomic_DNA"/>
</dbReference>
<name>A0AA38CIT5_TAXCH</name>
<feature type="non-terminal residue" evidence="2">
    <location>
        <position position="72"/>
    </location>
</feature>
<proteinExistence type="predicted"/>
<comment type="caution">
    <text evidence="2">The sequence shown here is derived from an EMBL/GenBank/DDBJ whole genome shotgun (WGS) entry which is preliminary data.</text>
</comment>
<evidence type="ECO:0000313" key="3">
    <source>
        <dbReference type="Proteomes" id="UP000824469"/>
    </source>
</evidence>
<feature type="non-terminal residue" evidence="2">
    <location>
        <position position="1"/>
    </location>
</feature>
<evidence type="ECO:0000313" key="2">
    <source>
        <dbReference type="EMBL" id="KAH9302151.1"/>
    </source>
</evidence>
<keyword evidence="3" id="KW-1185">Reference proteome</keyword>
<dbReference type="AlphaFoldDB" id="A0AA38CIT5"/>
<reference evidence="2 3" key="1">
    <citation type="journal article" date="2021" name="Nat. Plants">
        <title>The Taxus genome provides insights into paclitaxel biosynthesis.</title>
        <authorList>
            <person name="Xiong X."/>
            <person name="Gou J."/>
            <person name="Liao Q."/>
            <person name="Li Y."/>
            <person name="Zhou Q."/>
            <person name="Bi G."/>
            <person name="Li C."/>
            <person name="Du R."/>
            <person name="Wang X."/>
            <person name="Sun T."/>
            <person name="Guo L."/>
            <person name="Liang H."/>
            <person name="Lu P."/>
            <person name="Wu Y."/>
            <person name="Zhang Z."/>
            <person name="Ro D.K."/>
            <person name="Shang Y."/>
            <person name="Huang S."/>
            <person name="Yan J."/>
        </authorList>
    </citation>
    <scope>NUCLEOTIDE SEQUENCE [LARGE SCALE GENOMIC DNA]</scope>
    <source>
        <strain evidence="2">Ta-2019</strain>
    </source>
</reference>
<evidence type="ECO:0000256" key="1">
    <source>
        <dbReference type="SAM" id="MobiDB-lite"/>
    </source>
</evidence>
<gene>
    <name evidence="2" type="ORF">KI387_013734</name>
</gene>
<accession>A0AA38CIT5</accession>
<feature type="region of interest" description="Disordered" evidence="1">
    <location>
        <begin position="24"/>
        <end position="72"/>
    </location>
</feature>